<evidence type="ECO:0000313" key="3">
    <source>
        <dbReference type="Proteomes" id="UP000237000"/>
    </source>
</evidence>
<sequence>DKKILIFFGFQISFKCCIYLSNFWFRIWFSLTLSLSLRLTFTLLWRFVIKITSSSIVSIFATMLALHVGFKKRISQRKIGPGIFKNFLKIIDYMSA</sequence>
<evidence type="ECO:0000256" key="1">
    <source>
        <dbReference type="SAM" id="Phobius"/>
    </source>
</evidence>
<accession>A0A2P5EP50</accession>
<gene>
    <name evidence="2" type="ORF">TorRG33x02_169180</name>
</gene>
<dbReference type="InParanoid" id="A0A2P5EP50"/>
<feature type="transmembrane region" description="Helical" evidence="1">
    <location>
        <begin position="12"/>
        <end position="31"/>
    </location>
</feature>
<keyword evidence="1" id="KW-0472">Membrane</keyword>
<keyword evidence="1" id="KW-1133">Transmembrane helix</keyword>
<proteinExistence type="predicted"/>
<feature type="transmembrane region" description="Helical" evidence="1">
    <location>
        <begin position="43"/>
        <end position="68"/>
    </location>
</feature>
<keyword evidence="3" id="KW-1185">Reference proteome</keyword>
<comment type="caution">
    <text evidence="2">The sequence shown here is derived from an EMBL/GenBank/DDBJ whole genome shotgun (WGS) entry which is preliminary data.</text>
</comment>
<keyword evidence="1" id="KW-0812">Transmembrane</keyword>
<feature type="non-terminal residue" evidence="2">
    <location>
        <position position="1"/>
    </location>
</feature>
<dbReference type="Proteomes" id="UP000237000">
    <property type="component" value="Unassembled WGS sequence"/>
</dbReference>
<reference evidence="3" key="1">
    <citation type="submission" date="2016-06" db="EMBL/GenBank/DDBJ databases">
        <title>Parallel loss of symbiosis genes in relatives of nitrogen-fixing non-legume Parasponia.</title>
        <authorList>
            <person name="Van Velzen R."/>
            <person name="Holmer R."/>
            <person name="Bu F."/>
            <person name="Rutten L."/>
            <person name="Van Zeijl A."/>
            <person name="Liu W."/>
            <person name="Santuari L."/>
            <person name="Cao Q."/>
            <person name="Sharma T."/>
            <person name="Shen D."/>
            <person name="Roswanjaya Y."/>
            <person name="Wardhani T."/>
            <person name="Kalhor M.S."/>
            <person name="Jansen J."/>
            <person name="Van den Hoogen J."/>
            <person name="Gungor B."/>
            <person name="Hartog M."/>
            <person name="Hontelez J."/>
            <person name="Verver J."/>
            <person name="Yang W.-C."/>
            <person name="Schijlen E."/>
            <person name="Repin R."/>
            <person name="Schilthuizen M."/>
            <person name="Schranz E."/>
            <person name="Heidstra R."/>
            <person name="Miyata K."/>
            <person name="Fedorova E."/>
            <person name="Kohlen W."/>
            <person name="Bisseling T."/>
            <person name="Smit S."/>
            <person name="Geurts R."/>
        </authorList>
    </citation>
    <scope>NUCLEOTIDE SEQUENCE [LARGE SCALE GENOMIC DNA]</scope>
    <source>
        <strain evidence="3">cv. RG33-2</strain>
    </source>
</reference>
<name>A0A2P5EP50_TREOI</name>
<dbReference type="EMBL" id="JXTC01000119">
    <property type="protein sequence ID" value="PON87282.1"/>
    <property type="molecule type" value="Genomic_DNA"/>
</dbReference>
<organism evidence="2 3">
    <name type="scientific">Trema orientale</name>
    <name type="common">Charcoal tree</name>
    <name type="synonym">Celtis orientalis</name>
    <dbReference type="NCBI Taxonomy" id="63057"/>
    <lineage>
        <taxon>Eukaryota</taxon>
        <taxon>Viridiplantae</taxon>
        <taxon>Streptophyta</taxon>
        <taxon>Embryophyta</taxon>
        <taxon>Tracheophyta</taxon>
        <taxon>Spermatophyta</taxon>
        <taxon>Magnoliopsida</taxon>
        <taxon>eudicotyledons</taxon>
        <taxon>Gunneridae</taxon>
        <taxon>Pentapetalae</taxon>
        <taxon>rosids</taxon>
        <taxon>fabids</taxon>
        <taxon>Rosales</taxon>
        <taxon>Cannabaceae</taxon>
        <taxon>Trema</taxon>
    </lineage>
</organism>
<dbReference type="AlphaFoldDB" id="A0A2P5EP50"/>
<evidence type="ECO:0000313" key="2">
    <source>
        <dbReference type="EMBL" id="PON87282.1"/>
    </source>
</evidence>
<protein>
    <submittedName>
        <fullName evidence="2">Uncharacterized protein</fullName>
    </submittedName>
</protein>